<reference evidence="1 2" key="1">
    <citation type="submission" date="2008-08" db="EMBL/GenBank/DDBJ databases">
        <title>Draft genome sequence of Bacteroides plebeius (DSM 17135).</title>
        <authorList>
            <person name="Sudarsanam P."/>
            <person name="Ley R."/>
            <person name="Guruge J."/>
            <person name="Turnbaugh P.J."/>
            <person name="Mahowald M."/>
            <person name="Liep D."/>
            <person name="Gordon J."/>
        </authorList>
    </citation>
    <scope>NUCLEOTIDE SEQUENCE [LARGE SCALE GENOMIC DNA]</scope>
    <source>
        <strain evidence="2">DSM 17135 / JCM 12973 / M2</strain>
    </source>
</reference>
<dbReference type="HOGENOM" id="CLU_3285149_0_0_10"/>
<evidence type="ECO:0000313" key="1">
    <source>
        <dbReference type="EMBL" id="EDY93899.1"/>
    </source>
</evidence>
<reference evidence="1 2" key="2">
    <citation type="submission" date="2008-08" db="EMBL/GenBank/DDBJ databases">
        <authorList>
            <person name="Fulton L."/>
            <person name="Clifton S."/>
            <person name="Fulton B."/>
            <person name="Xu J."/>
            <person name="Minx P."/>
            <person name="Pepin K.H."/>
            <person name="Johnson M."/>
            <person name="Thiruvilangam P."/>
            <person name="Bhonagiri V."/>
            <person name="Nash W.E."/>
            <person name="Mardis E.R."/>
            <person name="Wilson R.K."/>
        </authorList>
    </citation>
    <scope>NUCLEOTIDE SEQUENCE [LARGE SCALE GENOMIC DNA]</scope>
    <source>
        <strain evidence="2">DSM 17135 / JCM 12973 / M2</strain>
    </source>
</reference>
<comment type="caution">
    <text evidence="1">The sequence shown here is derived from an EMBL/GenBank/DDBJ whole genome shotgun (WGS) entry which is preliminary data.</text>
</comment>
<sequence length="40" mass="5113">MLSPFYFIIIQFIINNMHRLQLKKYYTKERIIEQNKKYFV</sequence>
<name>B5D2U9_PHOPM</name>
<protein>
    <submittedName>
        <fullName evidence="1">Uncharacterized protein</fullName>
    </submittedName>
</protein>
<proteinExistence type="predicted"/>
<gene>
    <name evidence="1" type="ORF">BACPLE_03339</name>
</gene>
<organism evidence="1 2">
    <name type="scientific">Phocaeicola plebeius (strain DSM 17135 / JCM 12973 / CCUG 54634 / M2)</name>
    <name type="common">Bacteroides plebeius</name>
    <dbReference type="NCBI Taxonomy" id="484018"/>
    <lineage>
        <taxon>Bacteria</taxon>
        <taxon>Pseudomonadati</taxon>
        <taxon>Bacteroidota</taxon>
        <taxon>Bacteroidia</taxon>
        <taxon>Bacteroidales</taxon>
        <taxon>Bacteroidaceae</taxon>
        <taxon>Phocaeicola</taxon>
    </lineage>
</organism>
<dbReference type="AlphaFoldDB" id="B5D2U9"/>
<accession>B5D2U9</accession>
<evidence type="ECO:0000313" key="2">
    <source>
        <dbReference type="Proteomes" id="UP000003452"/>
    </source>
</evidence>
<dbReference type="EMBL" id="ABQC02000024">
    <property type="protein sequence ID" value="EDY93899.1"/>
    <property type="molecule type" value="Genomic_DNA"/>
</dbReference>
<dbReference type="Proteomes" id="UP000003452">
    <property type="component" value="Unassembled WGS sequence"/>
</dbReference>